<evidence type="ECO:0000313" key="1">
    <source>
        <dbReference type="EMBL" id="PIT44263.1"/>
    </source>
</evidence>
<dbReference type="AlphaFoldDB" id="A0A2N9XC90"/>
<comment type="caution">
    <text evidence="1">The sequence shown here is derived from an EMBL/GenBank/DDBJ whole genome shotgun (WGS) entry which is preliminary data.</text>
</comment>
<evidence type="ECO:0000313" key="2">
    <source>
        <dbReference type="Proteomes" id="UP000229970"/>
    </source>
</evidence>
<organism evidence="1 2">
    <name type="scientific">Snodgrassella alvi</name>
    <dbReference type="NCBI Taxonomy" id="1196083"/>
    <lineage>
        <taxon>Bacteria</taxon>
        <taxon>Pseudomonadati</taxon>
        <taxon>Pseudomonadota</taxon>
        <taxon>Betaproteobacteria</taxon>
        <taxon>Neisseriales</taxon>
        <taxon>Neisseriaceae</taxon>
        <taxon>Snodgrassella</taxon>
    </lineage>
</organism>
<protein>
    <submittedName>
        <fullName evidence="1">Uncharacterized protein</fullName>
    </submittedName>
</protein>
<dbReference type="EMBL" id="MEIP01000027">
    <property type="protein sequence ID" value="PIT44263.1"/>
    <property type="molecule type" value="Genomic_DNA"/>
</dbReference>
<dbReference type="Proteomes" id="UP000229970">
    <property type="component" value="Unassembled WGS sequence"/>
</dbReference>
<name>A0A2N9XC90_9NEIS</name>
<proteinExistence type="predicted"/>
<reference evidence="1 2" key="1">
    <citation type="journal article" date="2017" name="MBio">
        <title>Type VI secretion-mediated competition in the bee gut microbiome.</title>
        <authorList>
            <person name="Steele M.I."/>
            <person name="Kwong W.K."/>
            <person name="Powell J.E."/>
            <person name="Whiteley M."/>
            <person name="Moran N.A."/>
        </authorList>
    </citation>
    <scope>NUCLEOTIDE SEQUENCE [LARGE SCALE GENOMIC DNA]</scope>
    <source>
        <strain evidence="1 2">Ruf1-X</strain>
    </source>
</reference>
<gene>
    <name evidence="1" type="ORF">BHC46_10785</name>
</gene>
<accession>A0A2N9XC90</accession>
<sequence>MNVINHDEPEIKYFQIGDCPVIFTGKDIEDVKAYVVENNWPKEFLKDIENGKCEQVDPRYVWRCM</sequence>